<evidence type="ECO:0000256" key="1">
    <source>
        <dbReference type="SAM" id="MobiDB-lite"/>
    </source>
</evidence>
<evidence type="ECO:0000313" key="3">
    <source>
        <dbReference type="EMBL" id="MEY8038859.1"/>
    </source>
</evidence>
<dbReference type="Pfam" id="PF01636">
    <property type="entry name" value="APH"/>
    <property type="match status" value="1"/>
</dbReference>
<dbReference type="EMBL" id="JBGEHV010000006">
    <property type="protein sequence ID" value="MEY8038859.1"/>
    <property type="molecule type" value="Genomic_DNA"/>
</dbReference>
<keyword evidence="4" id="KW-1185">Reference proteome</keyword>
<gene>
    <name evidence="3" type="ORF">AB8O55_05580</name>
</gene>
<dbReference type="RefSeq" id="WP_345367809.1">
    <property type="nucleotide sequence ID" value="NZ_BAABII010000019.1"/>
</dbReference>
<feature type="domain" description="Aminoglycoside phosphotransferase" evidence="2">
    <location>
        <begin position="158"/>
        <end position="358"/>
    </location>
</feature>
<evidence type="ECO:0000313" key="4">
    <source>
        <dbReference type="Proteomes" id="UP001564626"/>
    </source>
</evidence>
<proteinExistence type="predicted"/>
<dbReference type="InterPro" id="IPR002575">
    <property type="entry name" value="Aminoglycoside_PTrfase"/>
</dbReference>
<comment type="caution">
    <text evidence="3">The sequence shown here is derived from an EMBL/GenBank/DDBJ whole genome shotgun (WGS) entry which is preliminary data.</text>
</comment>
<sequence>MDSSSPSPRNPSTSAPSADPGPPTDLELLTGDGAAELVAGVFSAVGGEVLGWRVRHVDHRPAAGTTAGYRARVRWGDGAVTDEVLGACSGRLPAGVARLSDGRTEIGMWRYPHDPDLPALPAAADPERMRGIVAELGVRTEEPPRVRLRAYRPRRRAVFQVDVPGTTVFAKVVRPAAARGLHARHRAAVEAGCPVPDALGWTGDGMVLLAALPGRTLRARLTGAEPVDLDLDGVLGVLDALPAGLATTRRETWGQQAPHYAAVIAAAVPDLGPRARAVAAEVDHGTVPEGPDVPVHGDFYESQLVVDGGRVTGLLDIDTAGTGERLDDAACLLGHLDVLTYRHPARAGVISGLGTALQRRFEQWLDPPALRRRVAAVVLSLATGPHRVQEPDWRASTHHRVALAERWLAEMNGFSPARHDSLHPGRRS</sequence>
<protein>
    <submittedName>
        <fullName evidence="3">Phosphotransferase</fullName>
    </submittedName>
</protein>
<accession>A0ABV4CHG1</accession>
<reference evidence="3 4" key="1">
    <citation type="submission" date="2024-08" db="EMBL/GenBank/DDBJ databases">
        <title>Genome mining of Saccharopolyspora cebuensis PGLac3 from Nigerian medicinal plant.</title>
        <authorList>
            <person name="Ezeobiora C.E."/>
            <person name="Igbokwe N.H."/>
            <person name="Amin D.H."/>
            <person name="Mendie U.E."/>
        </authorList>
    </citation>
    <scope>NUCLEOTIDE SEQUENCE [LARGE SCALE GENOMIC DNA]</scope>
    <source>
        <strain evidence="3 4">PGLac3</strain>
    </source>
</reference>
<feature type="compositionally biased region" description="Low complexity" evidence="1">
    <location>
        <begin position="1"/>
        <end position="17"/>
    </location>
</feature>
<dbReference type="SUPFAM" id="SSF56112">
    <property type="entry name" value="Protein kinase-like (PK-like)"/>
    <property type="match status" value="1"/>
</dbReference>
<dbReference type="Gene3D" id="3.90.1200.10">
    <property type="match status" value="1"/>
</dbReference>
<evidence type="ECO:0000259" key="2">
    <source>
        <dbReference type="Pfam" id="PF01636"/>
    </source>
</evidence>
<dbReference type="Proteomes" id="UP001564626">
    <property type="component" value="Unassembled WGS sequence"/>
</dbReference>
<feature type="region of interest" description="Disordered" evidence="1">
    <location>
        <begin position="1"/>
        <end position="24"/>
    </location>
</feature>
<dbReference type="InterPro" id="IPR011009">
    <property type="entry name" value="Kinase-like_dom_sf"/>
</dbReference>
<name>A0ABV4CHG1_9PSEU</name>
<organism evidence="3 4">
    <name type="scientific">Saccharopolyspora cebuensis</name>
    <dbReference type="NCBI Taxonomy" id="418759"/>
    <lineage>
        <taxon>Bacteria</taxon>
        <taxon>Bacillati</taxon>
        <taxon>Actinomycetota</taxon>
        <taxon>Actinomycetes</taxon>
        <taxon>Pseudonocardiales</taxon>
        <taxon>Pseudonocardiaceae</taxon>
        <taxon>Saccharopolyspora</taxon>
    </lineage>
</organism>